<evidence type="ECO:0000313" key="3">
    <source>
        <dbReference type="Proteomes" id="UP000053676"/>
    </source>
</evidence>
<dbReference type="GO" id="GO:0007165">
    <property type="term" value="P:signal transduction"/>
    <property type="evidence" value="ECO:0007669"/>
    <property type="project" value="TreeGrafter"/>
</dbReference>
<organism evidence="2 3">
    <name type="scientific">Necator americanus</name>
    <name type="common">Human hookworm</name>
    <dbReference type="NCBI Taxonomy" id="51031"/>
    <lineage>
        <taxon>Eukaryota</taxon>
        <taxon>Metazoa</taxon>
        <taxon>Ecdysozoa</taxon>
        <taxon>Nematoda</taxon>
        <taxon>Chromadorea</taxon>
        <taxon>Rhabditida</taxon>
        <taxon>Rhabditina</taxon>
        <taxon>Rhabditomorpha</taxon>
        <taxon>Strongyloidea</taxon>
        <taxon>Ancylostomatidae</taxon>
        <taxon>Bunostominae</taxon>
        <taxon>Necator</taxon>
    </lineage>
</organism>
<dbReference type="AlphaFoldDB" id="W2T874"/>
<protein>
    <recommendedName>
        <fullName evidence="4">Lysozyme</fullName>
    </recommendedName>
</protein>
<dbReference type="PANTHER" id="PTHR23208:SF36">
    <property type="entry name" value="LYSOZYME-RELATED"/>
    <property type="match status" value="1"/>
</dbReference>
<evidence type="ECO:0008006" key="4">
    <source>
        <dbReference type="Google" id="ProtNLM"/>
    </source>
</evidence>
<reference evidence="3" key="1">
    <citation type="journal article" date="2014" name="Nat. Genet.">
        <title>Genome of the human hookworm Necator americanus.</title>
        <authorList>
            <person name="Tang Y.T."/>
            <person name="Gao X."/>
            <person name="Rosa B.A."/>
            <person name="Abubucker S."/>
            <person name="Hallsworth-Pepin K."/>
            <person name="Martin J."/>
            <person name="Tyagi R."/>
            <person name="Heizer E."/>
            <person name="Zhang X."/>
            <person name="Bhonagiri-Palsikar V."/>
            <person name="Minx P."/>
            <person name="Warren W.C."/>
            <person name="Wang Q."/>
            <person name="Zhan B."/>
            <person name="Hotez P.J."/>
            <person name="Sternberg P.W."/>
            <person name="Dougall A."/>
            <person name="Gaze S.T."/>
            <person name="Mulvenna J."/>
            <person name="Sotillo J."/>
            <person name="Ranganathan S."/>
            <person name="Rabelo E.M."/>
            <person name="Wilson R.K."/>
            <person name="Felgner P.L."/>
            <person name="Bethony J."/>
            <person name="Hawdon J.M."/>
            <person name="Gasser R.B."/>
            <person name="Loukas A."/>
            <person name="Mitreva M."/>
        </authorList>
    </citation>
    <scope>NUCLEOTIDE SEQUENCE [LARGE SCALE GENOMIC DNA]</scope>
</reference>
<feature type="signal peptide" evidence="1">
    <location>
        <begin position="1"/>
        <end position="16"/>
    </location>
</feature>
<dbReference type="Gene3D" id="3.20.20.80">
    <property type="entry name" value="Glycosidases"/>
    <property type="match status" value="1"/>
</dbReference>
<keyword evidence="1" id="KW-0732">Signal</keyword>
<gene>
    <name evidence="2" type="ORF">NECAME_03297</name>
</gene>
<dbReference type="InterPro" id="IPR017853">
    <property type="entry name" value="GH"/>
</dbReference>
<dbReference type="GO" id="GO:0045087">
    <property type="term" value="P:innate immune response"/>
    <property type="evidence" value="ECO:0007669"/>
    <property type="project" value="TreeGrafter"/>
</dbReference>
<dbReference type="InterPro" id="IPR051595">
    <property type="entry name" value="GH25_Enzymes"/>
</dbReference>
<dbReference type="KEGG" id="nai:NECAME_03297"/>
<dbReference type="SUPFAM" id="SSF51445">
    <property type="entry name" value="(Trans)glycosidases"/>
    <property type="match status" value="1"/>
</dbReference>
<name>W2T874_NECAM</name>
<accession>W2T874</accession>
<proteinExistence type="predicted"/>
<evidence type="ECO:0000313" key="2">
    <source>
        <dbReference type="EMBL" id="ETN77197.1"/>
    </source>
</evidence>
<keyword evidence="3" id="KW-1185">Reference proteome</keyword>
<feature type="chain" id="PRO_5004826457" description="Lysozyme" evidence="1">
    <location>
        <begin position="17"/>
        <end position="132"/>
    </location>
</feature>
<dbReference type="Proteomes" id="UP000053676">
    <property type="component" value="Unassembled WGS sequence"/>
</dbReference>
<dbReference type="EMBL" id="KI660189">
    <property type="protein sequence ID" value="ETN77197.1"/>
    <property type="molecule type" value="Genomic_DNA"/>
</dbReference>
<dbReference type="OrthoDB" id="25039at2759"/>
<dbReference type="PANTHER" id="PTHR23208">
    <property type="entry name" value="LYSOZYME PROTEIN"/>
    <property type="match status" value="1"/>
</dbReference>
<evidence type="ECO:0000256" key="1">
    <source>
        <dbReference type="SAM" id="SignalP"/>
    </source>
</evidence>
<sequence>MQTLIVLPTLLAVALGKAVGPEKIVTAASGYAYAVDLAVPVPVSAFTCLKNSGYSAVFVRGYDPASAGKFDANAVNNIRNAKKAGLECEVFMTPQPRSGPVPLQCCQRSVCRLNHQVLKREFALIYSARTRP</sequence>